<reference evidence="5" key="1">
    <citation type="journal article" date="2019" name="Int. J. Syst. Evol. Microbiol.">
        <title>The Global Catalogue of Microorganisms (GCM) 10K type strain sequencing project: providing services to taxonomists for standard genome sequencing and annotation.</title>
        <authorList>
            <consortium name="The Broad Institute Genomics Platform"/>
            <consortium name="The Broad Institute Genome Sequencing Center for Infectious Disease"/>
            <person name="Wu L."/>
            <person name="Ma J."/>
        </authorList>
    </citation>
    <scope>NUCLEOTIDE SEQUENCE [LARGE SCALE GENOMIC DNA]</scope>
    <source>
        <strain evidence="5">CGMCC 4.1469</strain>
    </source>
</reference>
<dbReference type="EMBL" id="JBHSMQ010000004">
    <property type="protein sequence ID" value="MFC5455622.1"/>
    <property type="molecule type" value="Genomic_DNA"/>
</dbReference>
<dbReference type="InterPro" id="IPR043519">
    <property type="entry name" value="NT_sf"/>
</dbReference>
<name>A0ABW0KRM6_9BACT</name>
<dbReference type="SUPFAM" id="SSF81301">
    <property type="entry name" value="Nucleotidyltransferase"/>
    <property type="match status" value="1"/>
</dbReference>
<gene>
    <name evidence="2 4" type="primary">rsfS</name>
    <name evidence="4" type="ORF">ACFQDI_12210</name>
</gene>
<feature type="region of interest" description="Disordered" evidence="3">
    <location>
        <begin position="116"/>
        <end position="157"/>
    </location>
</feature>
<keyword evidence="2" id="KW-0810">Translation regulation</keyword>
<evidence type="ECO:0000256" key="3">
    <source>
        <dbReference type="SAM" id="MobiDB-lite"/>
    </source>
</evidence>
<evidence type="ECO:0000313" key="5">
    <source>
        <dbReference type="Proteomes" id="UP001596052"/>
    </source>
</evidence>
<dbReference type="Pfam" id="PF02410">
    <property type="entry name" value="RsfS"/>
    <property type="match status" value="1"/>
</dbReference>
<comment type="caution">
    <text evidence="4">The sequence shown here is derived from an EMBL/GenBank/DDBJ whole genome shotgun (WGS) entry which is preliminary data.</text>
</comment>
<organism evidence="4 5">
    <name type="scientific">Prosthecobacter fluviatilis</name>
    <dbReference type="NCBI Taxonomy" id="445931"/>
    <lineage>
        <taxon>Bacteria</taxon>
        <taxon>Pseudomonadati</taxon>
        <taxon>Verrucomicrobiota</taxon>
        <taxon>Verrucomicrobiia</taxon>
        <taxon>Verrucomicrobiales</taxon>
        <taxon>Verrucomicrobiaceae</taxon>
        <taxon>Prosthecobacter</taxon>
    </lineage>
</organism>
<dbReference type="Proteomes" id="UP001596052">
    <property type="component" value="Unassembled WGS sequence"/>
</dbReference>
<keyword evidence="2" id="KW-0678">Repressor</keyword>
<feature type="compositionally biased region" description="Basic residues" evidence="3">
    <location>
        <begin position="128"/>
        <end position="157"/>
    </location>
</feature>
<proteinExistence type="inferred from homology"/>
<keyword evidence="2" id="KW-0963">Cytoplasm</keyword>
<comment type="function">
    <text evidence="2">Functions as a ribosomal silencing factor. Interacts with ribosomal protein uL14 (rplN), blocking formation of intersubunit bridge B8. Prevents association of the 30S and 50S ribosomal subunits and the formation of functional ribosomes, thus repressing translation.</text>
</comment>
<dbReference type="NCBIfam" id="TIGR00090">
    <property type="entry name" value="rsfS_iojap_ybeB"/>
    <property type="match status" value="1"/>
</dbReference>
<comment type="similarity">
    <text evidence="1 2">Belongs to the Iojap/RsfS family.</text>
</comment>
<evidence type="ECO:0000256" key="2">
    <source>
        <dbReference type="HAMAP-Rule" id="MF_01477"/>
    </source>
</evidence>
<comment type="subunit">
    <text evidence="2">Interacts with ribosomal protein uL14 (rplN).</text>
</comment>
<keyword evidence="5" id="KW-1185">Reference proteome</keyword>
<protein>
    <recommendedName>
        <fullName evidence="2">Ribosomal silencing factor RsfS</fullName>
    </recommendedName>
</protein>
<dbReference type="PANTHER" id="PTHR21043">
    <property type="entry name" value="IOJAP SUPERFAMILY ORTHOLOG"/>
    <property type="match status" value="1"/>
</dbReference>
<dbReference type="RefSeq" id="WP_377166886.1">
    <property type="nucleotide sequence ID" value="NZ_JBHSMQ010000004.1"/>
</dbReference>
<dbReference type="PANTHER" id="PTHR21043:SF0">
    <property type="entry name" value="MITOCHONDRIAL ASSEMBLY OF RIBOSOMAL LARGE SUBUNIT PROTEIN 1"/>
    <property type="match status" value="1"/>
</dbReference>
<comment type="subcellular location">
    <subcellularLocation>
        <location evidence="2">Cytoplasm</location>
    </subcellularLocation>
</comment>
<dbReference type="HAMAP" id="MF_01477">
    <property type="entry name" value="Iojap_RsfS"/>
    <property type="match status" value="1"/>
</dbReference>
<dbReference type="InterPro" id="IPR004394">
    <property type="entry name" value="Iojap/RsfS/C7orf30"/>
</dbReference>
<dbReference type="Gene3D" id="3.30.460.10">
    <property type="entry name" value="Beta Polymerase, domain 2"/>
    <property type="match status" value="1"/>
</dbReference>
<evidence type="ECO:0000256" key="1">
    <source>
        <dbReference type="ARBA" id="ARBA00010574"/>
    </source>
</evidence>
<accession>A0ABW0KRM6</accession>
<sequence length="157" mass="17506">MEDLEIARACALYADDKKAENIRILDLRGLSPISDYFVLCTALSTPQLRAVRDEIVQRMKEEHQTPPTVKDGNFESQWIILVYGSVMVHILTPEKREYYALEELWGDAPELALTVEAPAPEPKEPKPKKVAKKAPAKKAAAKKAAKKAPAKKAAKKK</sequence>
<evidence type="ECO:0000313" key="4">
    <source>
        <dbReference type="EMBL" id="MFC5455622.1"/>
    </source>
</evidence>